<accession>A0A2S9Q6Q7</accession>
<comment type="caution">
    <text evidence="6">The sequence shown here is derived from an EMBL/GenBank/DDBJ whole genome shotgun (WGS) entry which is preliminary data.</text>
</comment>
<proteinExistence type="predicted"/>
<feature type="domain" description="Major facilitator superfamily (MFS) profile" evidence="5">
    <location>
        <begin position="20"/>
        <end position="403"/>
    </location>
</feature>
<feature type="transmembrane region" description="Helical" evidence="4">
    <location>
        <begin position="352"/>
        <end position="373"/>
    </location>
</feature>
<reference evidence="6 7" key="1">
    <citation type="submission" date="2018-02" db="EMBL/GenBank/DDBJ databases">
        <title>Whole genome sequencing of endophytic bacterium.</title>
        <authorList>
            <person name="Eedara R."/>
            <person name="Podile A.R."/>
        </authorList>
    </citation>
    <scope>NUCLEOTIDE SEQUENCE [LARGE SCALE GENOMIC DNA]</scope>
    <source>
        <strain evidence="6 7">RP1T</strain>
    </source>
</reference>
<sequence length="409" mass="42608">MSRIATRGETAHEPAASGWITLLIAAACGLIAANIYYAQPLVGLISADLGMSPGAAGLIVTMTQIGYGAGLLFLVPLGDLIENRKLILWVMGLAVIALAGAMLARDSLQFLVSALLIGLGSVAVQILVPFAAHLAPEARRGRVVGNVMSGLMVGIMLARPVSSLITYFSSWHMVFLVSIVAMLVLGAVLARALPKRQPPPAPSYGRLLLSMATLMRTTPILRRRALYQACMFGAFSVFWTCTPLLLASPAFGMTQSGIALFALAGAAGAVAAPIAGRVADRGWVRPASAFAMTLGAVSFLLTHLAEPGSNLSLGLLVTAAIVLDFGVSANVVLGQRLIYSLGAEYRSRLNGVYMATFFAGGALGSALGGWSYAHGGWTATSWLGFALPVLALLYFATEKKASTSPGIRT</sequence>
<dbReference type="OrthoDB" id="9815356at2"/>
<feature type="transmembrane region" description="Helical" evidence="4">
    <location>
        <begin position="110"/>
        <end position="131"/>
    </location>
</feature>
<keyword evidence="1 4" id="KW-0812">Transmembrane</keyword>
<keyword evidence="3 4" id="KW-0472">Membrane</keyword>
<dbReference type="InterPro" id="IPR011701">
    <property type="entry name" value="MFS"/>
</dbReference>
<feature type="transmembrane region" description="Helical" evidence="4">
    <location>
        <begin position="171"/>
        <end position="190"/>
    </location>
</feature>
<dbReference type="Gene3D" id="1.20.1250.20">
    <property type="entry name" value="MFS general substrate transporter like domains"/>
    <property type="match status" value="1"/>
</dbReference>
<evidence type="ECO:0000259" key="5">
    <source>
        <dbReference type="PROSITE" id="PS50850"/>
    </source>
</evidence>
<dbReference type="PROSITE" id="PS50850">
    <property type="entry name" value="MFS"/>
    <property type="match status" value="1"/>
</dbReference>
<gene>
    <name evidence="6" type="ORF">C5L14_24180</name>
</gene>
<organism evidence="6 7">
    <name type="scientific">Labrys okinawensis</name>
    <dbReference type="NCBI Taxonomy" id="346911"/>
    <lineage>
        <taxon>Bacteria</taxon>
        <taxon>Pseudomonadati</taxon>
        <taxon>Pseudomonadota</taxon>
        <taxon>Alphaproteobacteria</taxon>
        <taxon>Hyphomicrobiales</taxon>
        <taxon>Xanthobacteraceae</taxon>
        <taxon>Labrys</taxon>
    </lineage>
</organism>
<feature type="transmembrane region" description="Helical" evidence="4">
    <location>
        <begin position="86"/>
        <end position="104"/>
    </location>
</feature>
<dbReference type="AlphaFoldDB" id="A0A2S9Q6Q7"/>
<dbReference type="InterPro" id="IPR020846">
    <property type="entry name" value="MFS_dom"/>
</dbReference>
<dbReference type="CDD" id="cd17324">
    <property type="entry name" value="MFS_NepI_like"/>
    <property type="match status" value="1"/>
</dbReference>
<dbReference type="InterPro" id="IPR036259">
    <property type="entry name" value="MFS_trans_sf"/>
</dbReference>
<evidence type="ECO:0000313" key="6">
    <source>
        <dbReference type="EMBL" id="PRH85042.1"/>
    </source>
</evidence>
<feature type="transmembrane region" description="Helical" evidence="4">
    <location>
        <begin position="143"/>
        <end position="165"/>
    </location>
</feature>
<dbReference type="EMBL" id="PUEJ01000010">
    <property type="protein sequence ID" value="PRH85042.1"/>
    <property type="molecule type" value="Genomic_DNA"/>
</dbReference>
<evidence type="ECO:0000256" key="2">
    <source>
        <dbReference type="ARBA" id="ARBA00022989"/>
    </source>
</evidence>
<protein>
    <submittedName>
        <fullName evidence="6">MFS transporter</fullName>
    </submittedName>
</protein>
<feature type="transmembrane region" description="Helical" evidence="4">
    <location>
        <begin position="379"/>
        <end position="396"/>
    </location>
</feature>
<evidence type="ECO:0000256" key="4">
    <source>
        <dbReference type="SAM" id="Phobius"/>
    </source>
</evidence>
<dbReference type="Pfam" id="PF07690">
    <property type="entry name" value="MFS_1"/>
    <property type="match status" value="1"/>
</dbReference>
<dbReference type="Proteomes" id="UP000237682">
    <property type="component" value="Unassembled WGS sequence"/>
</dbReference>
<evidence type="ECO:0000313" key="7">
    <source>
        <dbReference type="Proteomes" id="UP000237682"/>
    </source>
</evidence>
<dbReference type="PANTHER" id="PTHR42910">
    <property type="entry name" value="TRANSPORTER SCO4007-RELATED"/>
    <property type="match status" value="1"/>
</dbReference>
<dbReference type="GO" id="GO:0022857">
    <property type="term" value="F:transmembrane transporter activity"/>
    <property type="evidence" value="ECO:0007669"/>
    <property type="project" value="InterPro"/>
</dbReference>
<keyword evidence="2 4" id="KW-1133">Transmembrane helix</keyword>
<feature type="transmembrane region" description="Helical" evidence="4">
    <location>
        <begin position="20"/>
        <end position="39"/>
    </location>
</feature>
<name>A0A2S9Q6Q7_9HYPH</name>
<feature type="transmembrane region" description="Helical" evidence="4">
    <location>
        <begin position="51"/>
        <end position="74"/>
    </location>
</feature>
<dbReference type="SUPFAM" id="SSF103473">
    <property type="entry name" value="MFS general substrate transporter"/>
    <property type="match status" value="1"/>
</dbReference>
<dbReference type="PANTHER" id="PTHR42910:SF1">
    <property type="entry name" value="MAJOR FACILITATOR SUPERFAMILY (MFS) PROFILE DOMAIN-CONTAINING PROTEIN"/>
    <property type="match status" value="1"/>
</dbReference>
<feature type="transmembrane region" description="Helical" evidence="4">
    <location>
        <begin position="258"/>
        <end position="275"/>
    </location>
</feature>
<feature type="transmembrane region" description="Helical" evidence="4">
    <location>
        <begin position="287"/>
        <end position="305"/>
    </location>
</feature>
<dbReference type="RefSeq" id="WP_105864624.1">
    <property type="nucleotide sequence ID" value="NZ_PUEJ01000010.1"/>
</dbReference>
<feature type="transmembrane region" description="Helical" evidence="4">
    <location>
        <begin position="311"/>
        <end position="332"/>
    </location>
</feature>
<dbReference type="PROSITE" id="PS51257">
    <property type="entry name" value="PROKAR_LIPOPROTEIN"/>
    <property type="match status" value="1"/>
</dbReference>
<keyword evidence="7" id="KW-1185">Reference proteome</keyword>
<feature type="transmembrane region" description="Helical" evidence="4">
    <location>
        <begin position="225"/>
        <end position="246"/>
    </location>
</feature>
<evidence type="ECO:0000256" key="3">
    <source>
        <dbReference type="ARBA" id="ARBA00023136"/>
    </source>
</evidence>
<evidence type="ECO:0000256" key="1">
    <source>
        <dbReference type="ARBA" id="ARBA00022692"/>
    </source>
</evidence>